<evidence type="ECO:0008006" key="2">
    <source>
        <dbReference type="Google" id="ProtNLM"/>
    </source>
</evidence>
<dbReference type="AlphaFoldDB" id="A0A382BGP9"/>
<accession>A0A382BGP9</accession>
<protein>
    <recommendedName>
        <fullName evidence="2">Carboxymuconolactone decarboxylase-like domain-containing protein</fullName>
    </recommendedName>
</protein>
<name>A0A382BGP9_9ZZZZ</name>
<gene>
    <name evidence="1" type="ORF">METZ01_LOCUS165296</name>
</gene>
<organism evidence="1">
    <name type="scientific">marine metagenome</name>
    <dbReference type="NCBI Taxonomy" id="408172"/>
    <lineage>
        <taxon>unclassified sequences</taxon>
        <taxon>metagenomes</taxon>
        <taxon>ecological metagenomes</taxon>
    </lineage>
</organism>
<proteinExistence type="predicted"/>
<dbReference type="InterPro" id="IPR029032">
    <property type="entry name" value="AhpD-like"/>
</dbReference>
<sequence length="165" mass="17487">MHMIDIFNTAAVKASGLDADHPRAAVLSTRDDIMTMTQQAHDAALTPKKPGGLSHGERAALSCRMARLNEEAPLAAHFEAMIGDSNATQIADLAFDGGDDERLCALLRHTDLATTDTKSVVAADIAALVSAGVSEDDIVRLSELVAFVNYQVRLTIGLRLMGDAS</sequence>
<dbReference type="EMBL" id="UINC01029545">
    <property type="protein sequence ID" value="SVB12442.1"/>
    <property type="molecule type" value="Genomic_DNA"/>
</dbReference>
<dbReference type="Gene3D" id="1.20.1290.10">
    <property type="entry name" value="AhpD-like"/>
    <property type="match status" value="1"/>
</dbReference>
<dbReference type="SUPFAM" id="SSF69118">
    <property type="entry name" value="AhpD-like"/>
    <property type="match status" value="1"/>
</dbReference>
<evidence type="ECO:0000313" key="1">
    <source>
        <dbReference type="EMBL" id="SVB12442.1"/>
    </source>
</evidence>
<reference evidence="1" key="1">
    <citation type="submission" date="2018-05" db="EMBL/GenBank/DDBJ databases">
        <authorList>
            <person name="Lanie J.A."/>
            <person name="Ng W.-L."/>
            <person name="Kazmierczak K.M."/>
            <person name="Andrzejewski T.M."/>
            <person name="Davidsen T.M."/>
            <person name="Wayne K.J."/>
            <person name="Tettelin H."/>
            <person name="Glass J.I."/>
            <person name="Rusch D."/>
            <person name="Podicherti R."/>
            <person name="Tsui H.-C.T."/>
            <person name="Winkler M.E."/>
        </authorList>
    </citation>
    <scope>NUCLEOTIDE SEQUENCE</scope>
</reference>